<comment type="caution">
    <text evidence="1">The sequence shown here is derived from an EMBL/GenBank/DDBJ whole genome shotgun (WGS) entry which is preliminary data.</text>
</comment>
<reference evidence="1 2" key="1">
    <citation type="submission" date="2013-03" db="EMBL/GenBank/DDBJ databases">
        <title>Draft genome sequence of Gracibacillus halophilus YIM-C55.5, a moderately halophilic and thermophilic organism from the Xiaochaidamu salt lake.</title>
        <authorList>
            <person name="Sugumar T."/>
            <person name="Polireddy D.R."/>
            <person name="Antony A."/>
            <person name="Madhava Y.R."/>
            <person name="Sivakumar N."/>
        </authorList>
    </citation>
    <scope>NUCLEOTIDE SEQUENCE [LARGE SCALE GENOMIC DNA]</scope>
    <source>
        <strain evidence="1 2">YIM-C55.5</strain>
    </source>
</reference>
<dbReference type="Proteomes" id="UP000012283">
    <property type="component" value="Unassembled WGS sequence"/>
</dbReference>
<accession>N4WUA7</accession>
<dbReference type="EMBL" id="APML01000033">
    <property type="protein sequence ID" value="ENH96696.1"/>
    <property type="molecule type" value="Genomic_DNA"/>
</dbReference>
<dbReference type="STRING" id="1308866.J416_09369"/>
<dbReference type="eggNOG" id="ENOG502ZKF9">
    <property type="taxonomic scope" value="Bacteria"/>
</dbReference>
<proteinExistence type="predicted"/>
<evidence type="ECO:0000313" key="2">
    <source>
        <dbReference type="Proteomes" id="UP000012283"/>
    </source>
</evidence>
<keyword evidence="2" id="KW-1185">Reference proteome</keyword>
<sequence length="79" mass="9612">MHCPFCNREPKEIPAYKEKARKEEMSVDDYVRMDEGTYHMQTDMFCCEDCYFKRGLPLYTDLIQTYFTAREKVIPLERR</sequence>
<dbReference type="OrthoDB" id="2991494at2"/>
<gene>
    <name evidence="1" type="ORF">J416_09369</name>
</gene>
<name>N4WUA7_9BACI</name>
<organism evidence="1 2">
    <name type="scientific">Gracilibacillus halophilus YIM-C55.5</name>
    <dbReference type="NCBI Taxonomy" id="1308866"/>
    <lineage>
        <taxon>Bacteria</taxon>
        <taxon>Bacillati</taxon>
        <taxon>Bacillota</taxon>
        <taxon>Bacilli</taxon>
        <taxon>Bacillales</taxon>
        <taxon>Bacillaceae</taxon>
        <taxon>Gracilibacillus</taxon>
    </lineage>
</organism>
<dbReference type="AlphaFoldDB" id="N4WUA7"/>
<protein>
    <submittedName>
        <fullName evidence="1">Uncharacterized protein</fullName>
    </submittedName>
</protein>
<dbReference type="RefSeq" id="WP_003468963.1">
    <property type="nucleotide sequence ID" value="NZ_APML01000033.1"/>
</dbReference>
<dbReference type="PATRIC" id="fig|1308866.3.peg.1896"/>
<evidence type="ECO:0000313" key="1">
    <source>
        <dbReference type="EMBL" id="ENH96696.1"/>
    </source>
</evidence>